<dbReference type="InterPro" id="IPR002716">
    <property type="entry name" value="PIN_dom"/>
</dbReference>
<evidence type="ECO:0000313" key="3">
    <source>
        <dbReference type="EMBL" id="GGY38724.1"/>
    </source>
</evidence>
<reference evidence="3" key="1">
    <citation type="journal article" date="2014" name="Int. J. Syst. Evol. Microbiol.">
        <title>Complete genome sequence of Corynebacterium casei LMG S-19264T (=DSM 44701T), isolated from a smear-ripened cheese.</title>
        <authorList>
            <consortium name="US DOE Joint Genome Institute (JGI-PGF)"/>
            <person name="Walter F."/>
            <person name="Albersmeier A."/>
            <person name="Kalinowski J."/>
            <person name="Ruckert C."/>
        </authorList>
    </citation>
    <scope>NUCLEOTIDE SEQUENCE</scope>
    <source>
        <strain evidence="3">KCTC 12343</strain>
    </source>
</reference>
<protein>
    <submittedName>
        <fullName evidence="4">Toxin-antitoxin system toxin component, PIN family</fullName>
    </submittedName>
</protein>
<sequence length="182" mass="19572">MIPVFSEVTSAEATTAAASAETTSAEATPAGITGAPQRIVIDTNVCLDLFVFRDPRWAGLLAAIESGAVEAITRADCRDEYHIVLHYPHLPLDETTRPASAARFDALIKVVAPPESGVRLPVCTDRDDQKFLELARDAGADVLITKDKALLKLARRLRNAGMFAVIPPEQWALPARADAALE</sequence>
<evidence type="ECO:0000256" key="1">
    <source>
        <dbReference type="SAM" id="MobiDB-lite"/>
    </source>
</evidence>
<dbReference type="InterPro" id="IPR002850">
    <property type="entry name" value="PIN_toxin-like"/>
</dbReference>
<reference evidence="3" key="3">
    <citation type="submission" date="2022-12" db="EMBL/GenBank/DDBJ databases">
        <authorList>
            <person name="Sun Q."/>
            <person name="Kim S."/>
        </authorList>
    </citation>
    <scope>NUCLEOTIDE SEQUENCE</scope>
    <source>
        <strain evidence="3">KCTC 12343</strain>
    </source>
</reference>
<organism evidence="3 6">
    <name type="scientific">Pseudoduganella albidiflava</name>
    <dbReference type="NCBI Taxonomy" id="321983"/>
    <lineage>
        <taxon>Bacteria</taxon>
        <taxon>Pseudomonadati</taxon>
        <taxon>Pseudomonadota</taxon>
        <taxon>Betaproteobacteria</taxon>
        <taxon>Burkholderiales</taxon>
        <taxon>Oxalobacteraceae</taxon>
        <taxon>Telluria group</taxon>
        <taxon>Pseudoduganella</taxon>
    </lineage>
</organism>
<dbReference type="OrthoDB" id="9802272at2"/>
<dbReference type="Proteomes" id="UP000628442">
    <property type="component" value="Unassembled WGS sequence"/>
</dbReference>
<dbReference type="PANTHER" id="PTHR34610:SF3">
    <property type="entry name" value="SSL7007 PROTEIN"/>
    <property type="match status" value="1"/>
</dbReference>
<dbReference type="Pfam" id="PF13470">
    <property type="entry name" value="PIN_3"/>
    <property type="match status" value="1"/>
</dbReference>
<feature type="region of interest" description="Disordered" evidence="1">
    <location>
        <begin position="1"/>
        <end position="29"/>
    </location>
</feature>
<evidence type="ECO:0000259" key="2">
    <source>
        <dbReference type="Pfam" id="PF13470"/>
    </source>
</evidence>
<reference evidence="4 5" key="2">
    <citation type="submission" date="2019-02" db="EMBL/GenBank/DDBJ databases">
        <title>Draft Genome Sequences of Six Type Strains of the Genus Massilia.</title>
        <authorList>
            <person name="Miess H."/>
            <person name="Frediansyhah A."/>
            <person name="Gross H."/>
        </authorList>
    </citation>
    <scope>NUCLEOTIDE SEQUENCE [LARGE SCALE GENOMIC DNA]</scope>
    <source>
        <strain evidence="4 5">DSM 17472</strain>
    </source>
</reference>
<feature type="domain" description="PIN" evidence="2">
    <location>
        <begin position="38"/>
        <end position="149"/>
    </location>
</feature>
<dbReference type="NCBIfam" id="TIGR00305">
    <property type="entry name" value="putative toxin-antitoxin system toxin component, PIN family"/>
    <property type="match status" value="1"/>
</dbReference>
<dbReference type="PANTHER" id="PTHR34610">
    <property type="entry name" value="SSL7007 PROTEIN"/>
    <property type="match status" value="1"/>
</dbReference>
<dbReference type="EMBL" id="CP036401">
    <property type="protein sequence ID" value="QBI01902.1"/>
    <property type="molecule type" value="Genomic_DNA"/>
</dbReference>
<evidence type="ECO:0000313" key="5">
    <source>
        <dbReference type="Proteomes" id="UP000292307"/>
    </source>
</evidence>
<feature type="compositionally biased region" description="Low complexity" evidence="1">
    <location>
        <begin position="9"/>
        <end position="28"/>
    </location>
</feature>
<dbReference type="RefSeq" id="WP_131146020.1">
    <property type="nucleotide sequence ID" value="NZ_BMWV01000004.1"/>
</dbReference>
<dbReference type="Proteomes" id="UP000292307">
    <property type="component" value="Chromosome"/>
</dbReference>
<evidence type="ECO:0000313" key="4">
    <source>
        <dbReference type="EMBL" id="QBI01902.1"/>
    </source>
</evidence>
<keyword evidence="5" id="KW-1185">Reference proteome</keyword>
<evidence type="ECO:0000313" key="6">
    <source>
        <dbReference type="Proteomes" id="UP000628442"/>
    </source>
</evidence>
<dbReference type="SUPFAM" id="SSF88723">
    <property type="entry name" value="PIN domain-like"/>
    <property type="match status" value="1"/>
</dbReference>
<dbReference type="AlphaFoldDB" id="A0A411WYY8"/>
<dbReference type="EMBL" id="BMWV01000004">
    <property type="protein sequence ID" value="GGY38724.1"/>
    <property type="molecule type" value="Genomic_DNA"/>
</dbReference>
<dbReference type="InterPro" id="IPR029060">
    <property type="entry name" value="PIN-like_dom_sf"/>
</dbReference>
<accession>A0A411WYY8</accession>
<proteinExistence type="predicted"/>
<gene>
    <name evidence="4" type="ORF">EYF70_14340</name>
    <name evidence="3" type="ORF">GCM10007387_20930</name>
</gene>
<name>A0A411WYY8_9BURK</name>